<evidence type="ECO:0008006" key="4">
    <source>
        <dbReference type="Google" id="ProtNLM"/>
    </source>
</evidence>
<comment type="caution">
    <text evidence="2">The sequence shown here is derived from an EMBL/GenBank/DDBJ whole genome shotgun (WGS) entry which is preliminary data.</text>
</comment>
<evidence type="ECO:0000313" key="3">
    <source>
        <dbReference type="Proteomes" id="UP000194546"/>
    </source>
</evidence>
<evidence type="ECO:0000313" key="2">
    <source>
        <dbReference type="EMBL" id="OTP75998.1"/>
    </source>
</evidence>
<evidence type="ECO:0000256" key="1">
    <source>
        <dbReference type="SAM" id="SignalP"/>
    </source>
</evidence>
<dbReference type="EMBL" id="NBTY01000066">
    <property type="protein sequence ID" value="OTP75998.1"/>
    <property type="molecule type" value="Genomic_DNA"/>
</dbReference>
<feature type="chain" id="PRO_5012715349" description="Lipoprotein" evidence="1">
    <location>
        <begin position="37"/>
        <end position="340"/>
    </location>
</feature>
<name>A0A242MX29_CABSO</name>
<organism evidence="2 3">
    <name type="scientific">Caballeronia sordidicola</name>
    <name type="common">Burkholderia sordidicola</name>
    <dbReference type="NCBI Taxonomy" id="196367"/>
    <lineage>
        <taxon>Bacteria</taxon>
        <taxon>Pseudomonadati</taxon>
        <taxon>Pseudomonadota</taxon>
        <taxon>Betaproteobacteria</taxon>
        <taxon>Burkholderiales</taxon>
        <taxon>Burkholderiaceae</taxon>
        <taxon>Caballeronia</taxon>
    </lineage>
</organism>
<proteinExistence type="predicted"/>
<reference evidence="2 3" key="1">
    <citation type="submission" date="2017-03" db="EMBL/GenBank/DDBJ databases">
        <title>Genome analysis of strain PAMC 26510.</title>
        <authorList>
            <person name="Oh H.-M."/>
            <person name="Yang J.-A."/>
        </authorList>
    </citation>
    <scope>NUCLEOTIDE SEQUENCE [LARGE SCALE GENOMIC DNA]</scope>
    <source>
        <strain evidence="2 3">PAMC 26510</strain>
    </source>
</reference>
<protein>
    <recommendedName>
        <fullName evidence="4">Lipoprotein</fullName>
    </recommendedName>
</protein>
<dbReference type="AlphaFoldDB" id="A0A242MX29"/>
<sequence length="340" mass="36528">MIESHSRTKSITLRFRLAVVIAAGVLLSACSPQDDAVVIFPIQKEPNLPMLVKVVAGASTYQLVFATGNNATTVDAGIAARDLTPLTNGDRAAFEKNGEWFLDRTGFTGQIGYYDGVSMSRENWKIPSDKIIAALDYGPTAKLLGVQVDGMLGAPAIATLNWIWDRQAGDVRGYLFDSVFFAKKREKLTCVPMETQLSGAPGIQIVLGGQPVWFDLDTLVLGRLSGVLSQADAIRLRQGGAVAAEVNYSPPGNGGSQASHSLLKLKPGSLANIAAEGLAFDEAMPGDSSKLGMVFLSKFEKAAFDFSDHRFCFPATTRLAPDKFPTQAEVRQIERAQSAR</sequence>
<accession>A0A242MX29</accession>
<dbReference type="PROSITE" id="PS51257">
    <property type="entry name" value="PROKAR_LIPOPROTEIN"/>
    <property type="match status" value="1"/>
</dbReference>
<feature type="signal peptide" evidence="1">
    <location>
        <begin position="1"/>
        <end position="36"/>
    </location>
</feature>
<gene>
    <name evidence="2" type="ORF">PAMC26510_12710</name>
</gene>
<dbReference type="RefSeq" id="WP_086381449.1">
    <property type="nucleotide sequence ID" value="NZ_NBTY01000066.1"/>
</dbReference>
<dbReference type="Proteomes" id="UP000194546">
    <property type="component" value="Unassembled WGS sequence"/>
</dbReference>
<keyword evidence="1" id="KW-0732">Signal</keyword>